<feature type="compositionally biased region" description="Polar residues" evidence="1">
    <location>
        <begin position="7"/>
        <end position="18"/>
    </location>
</feature>
<feature type="region of interest" description="Disordered" evidence="1">
    <location>
        <begin position="1"/>
        <end position="32"/>
    </location>
</feature>
<name>A0A0H3ZKB2_VIBSP</name>
<protein>
    <submittedName>
        <fullName evidence="2">Uncharacterized protein</fullName>
    </submittedName>
</protein>
<evidence type="ECO:0000256" key="1">
    <source>
        <dbReference type="SAM" id="MobiDB-lite"/>
    </source>
</evidence>
<feature type="compositionally biased region" description="Basic and acidic residues" evidence="1">
    <location>
        <begin position="21"/>
        <end position="32"/>
    </location>
</feature>
<dbReference type="EMBL" id="KP795491">
    <property type="protein sequence ID" value="AKN36463.1"/>
    <property type="molecule type" value="Genomic_DNA"/>
</dbReference>
<organism evidence="2">
    <name type="scientific">Vibrio splendidus</name>
    <dbReference type="NCBI Taxonomy" id="29497"/>
    <lineage>
        <taxon>Bacteria</taxon>
        <taxon>Pseudomonadati</taxon>
        <taxon>Pseudomonadota</taxon>
        <taxon>Gammaproteobacteria</taxon>
        <taxon>Vibrionales</taxon>
        <taxon>Vibrionaceae</taxon>
        <taxon>Vibrio</taxon>
    </lineage>
</organism>
<evidence type="ECO:0000313" key="2">
    <source>
        <dbReference type="EMBL" id="AKN36463.1"/>
    </source>
</evidence>
<dbReference type="AlphaFoldDB" id="A0A0H3ZKB2"/>
<proteinExistence type="predicted"/>
<reference evidence="2" key="1">
    <citation type="journal article" date="2015" name="MBio">
        <title>Eco-Evolutionary Dynamics of Episomes among Ecologically Cohesive Bacterial Populations.</title>
        <authorList>
            <person name="Xue H."/>
            <person name="Cordero O.X."/>
            <person name="Camas F.M."/>
            <person name="Trimble W."/>
            <person name="Meyer F."/>
            <person name="Guglielmini J."/>
            <person name="Rocha E.P."/>
            <person name="Polz M.F."/>
        </authorList>
    </citation>
    <scope>NUCLEOTIDE SEQUENCE</scope>
    <source>
        <strain evidence="2">FF_308</strain>
    </source>
</reference>
<sequence length="120" mass="13916">MEDKNPDITTTDPVSPTTLRKRAERERKRAAGMKEKKVTLSPWYQQITDEIMDYTEHRDFNVLVLDLLKAYHIKVEAHKARHQCCGKCGDPYRKGGSCVFEGDYQCQYSHGGQRNKELKP</sequence>
<accession>A0A0H3ZKB2</accession>